<accession>A0A0C3PIQ6</accession>
<dbReference type="HOGENOM" id="CLU_162808_0_0_1"/>
<sequence>MSQDQSNSQGYDQISSQQENQDMGGGAGVHGSGVAGGHQGQSATEKQDWLDKGIQGIGKKFGANISEQNADKAGDFANKEFSQKEGRGLPGVQ</sequence>
<dbReference type="AlphaFoldDB" id="A0A0C3PIQ6"/>
<evidence type="ECO:0000313" key="3">
    <source>
        <dbReference type="Proteomes" id="UP000053257"/>
    </source>
</evidence>
<feature type="region of interest" description="Disordered" evidence="1">
    <location>
        <begin position="71"/>
        <end position="93"/>
    </location>
</feature>
<evidence type="ECO:0000256" key="1">
    <source>
        <dbReference type="SAM" id="MobiDB-lite"/>
    </source>
</evidence>
<evidence type="ECO:0000313" key="2">
    <source>
        <dbReference type="EMBL" id="KIP05888.1"/>
    </source>
</evidence>
<dbReference type="OrthoDB" id="3050608at2759"/>
<proteinExistence type="predicted"/>
<dbReference type="EMBL" id="KN840531">
    <property type="protein sequence ID" value="KIP05888.1"/>
    <property type="molecule type" value="Genomic_DNA"/>
</dbReference>
<organism evidence="2 3">
    <name type="scientific">Phlebiopsis gigantea (strain 11061_1 CR5-6)</name>
    <name type="common">White-rot fungus</name>
    <name type="synonym">Peniophora gigantea</name>
    <dbReference type="NCBI Taxonomy" id="745531"/>
    <lineage>
        <taxon>Eukaryota</taxon>
        <taxon>Fungi</taxon>
        <taxon>Dikarya</taxon>
        <taxon>Basidiomycota</taxon>
        <taxon>Agaricomycotina</taxon>
        <taxon>Agaricomycetes</taxon>
        <taxon>Polyporales</taxon>
        <taxon>Phanerochaetaceae</taxon>
        <taxon>Phlebiopsis</taxon>
    </lineage>
</organism>
<feature type="compositionally biased region" description="Gly residues" evidence="1">
    <location>
        <begin position="23"/>
        <end position="39"/>
    </location>
</feature>
<name>A0A0C3PIQ6_PHLG1</name>
<feature type="region of interest" description="Disordered" evidence="1">
    <location>
        <begin position="1"/>
        <end position="51"/>
    </location>
</feature>
<reference evidence="2 3" key="1">
    <citation type="journal article" date="2014" name="PLoS Genet.">
        <title>Analysis of the Phlebiopsis gigantea genome, transcriptome and secretome provides insight into its pioneer colonization strategies of wood.</title>
        <authorList>
            <person name="Hori C."/>
            <person name="Ishida T."/>
            <person name="Igarashi K."/>
            <person name="Samejima M."/>
            <person name="Suzuki H."/>
            <person name="Master E."/>
            <person name="Ferreira P."/>
            <person name="Ruiz-Duenas F.J."/>
            <person name="Held B."/>
            <person name="Canessa P."/>
            <person name="Larrondo L.F."/>
            <person name="Schmoll M."/>
            <person name="Druzhinina I.S."/>
            <person name="Kubicek C.P."/>
            <person name="Gaskell J.A."/>
            <person name="Kersten P."/>
            <person name="St John F."/>
            <person name="Glasner J."/>
            <person name="Sabat G."/>
            <person name="Splinter BonDurant S."/>
            <person name="Syed K."/>
            <person name="Yadav J."/>
            <person name="Mgbeahuruike A.C."/>
            <person name="Kovalchuk A."/>
            <person name="Asiegbu F.O."/>
            <person name="Lackner G."/>
            <person name="Hoffmeister D."/>
            <person name="Rencoret J."/>
            <person name="Gutierrez A."/>
            <person name="Sun H."/>
            <person name="Lindquist E."/>
            <person name="Barry K."/>
            <person name="Riley R."/>
            <person name="Grigoriev I.V."/>
            <person name="Henrissat B."/>
            <person name="Kues U."/>
            <person name="Berka R.M."/>
            <person name="Martinez A.T."/>
            <person name="Covert S.F."/>
            <person name="Blanchette R.A."/>
            <person name="Cullen D."/>
        </authorList>
    </citation>
    <scope>NUCLEOTIDE SEQUENCE [LARGE SCALE GENOMIC DNA]</scope>
    <source>
        <strain evidence="2 3">11061_1 CR5-6</strain>
    </source>
</reference>
<feature type="compositionally biased region" description="Basic and acidic residues" evidence="1">
    <location>
        <begin position="71"/>
        <end position="87"/>
    </location>
</feature>
<dbReference type="Proteomes" id="UP000053257">
    <property type="component" value="Unassembled WGS sequence"/>
</dbReference>
<feature type="compositionally biased region" description="Polar residues" evidence="1">
    <location>
        <begin position="1"/>
        <end position="21"/>
    </location>
</feature>
<keyword evidence="3" id="KW-1185">Reference proteome</keyword>
<gene>
    <name evidence="2" type="ORF">PHLGIDRAFT_119446</name>
</gene>
<protein>
    <submittedName>
        <fullName evidence="2">Uncharacterized protein</fullName>
    </submittedName>
</protein>